<evidence type="ECO:0000313" key="2">
    <source>
        <dbReference type="EMBL" id="QAA23049.1"/>
    </source>
</evidence>
<dbReference type="AlphaFoldDB" id="A0A410DAA7"/>
<organism evidence="1 4">
    <name type="scientific">Sporolactobacillus terrae</name>
    <dbReference type="NCBI Taxonomy" id="269673"/>
    <lineage>
        <taxon>Bacteria</taxon>
        <taxon>Bacillati</taxon>
        <taxon>Bacillota</taxon>
        <taxon>Bacilli</taxon>
        <taxon>Bacillales</taxon>
        <taxon>Sporolactobacillaceae</taxon>
        <taxon>Sporolactobacillus</taxon>
    </lineage>
</organism>
<dbReference type="EMBL" id="CP025688">
    <property type="protein sequence ID" value="QAA23049.1"/>
    <property type="molecule type" value="Genomic_DNA"/>
</dbReference>
<dbReference type="Pfam" id="PF07285">
    <property type="entry name" value="DUF1444"/>
    <property type="match status" value="1"/>
</dbReference>
<evidence type="ECO:0000313" key="3">
    <source>
        <dbReference type="Proteomes" id="UP000285882"/>
    </source>
</evidence>
<evidence type="ECO:0000313" key="1">
    <source>
        <dbReference type="EMBL" id="BBN99459.1"/>
    </source>
</evidence>
<reference evidence="1 4" key="2">
    <citation type="submission" date="2019-09" db="EMBL/GenBank/DDBJ databases">
        <title>Complete genome sequence of Sporolactobacillus terrae 70-3.</title>
        <authorList>
            <person name="Tanaka N."/>
            <person name="Shiwa Y."/>
            <person name="Fujita N."/>
            <person name="Tanasupawat S."/>
        </authorList>
    </citation>
    <scope>NUCLEOTIDE SEQUENCE [LARGE SCALE GENOMIC DNA]</scope>
    <source>
        <strain evidence="1 4">70-3</strain>
    </source>
</reference>
<reference evidence="2 3" key="1">
    <citation type="submission" date="2018-01" db="EMBL/GenBank/DDBJ databases">
        <title>Complete genome sequencing of Sporolactobacillus terrae DLG3.</title>
        <authorList>
            <person name="Nam Y.-D."/>
            <person name="Kang J."/>
            <person name="Chung W.-H."/>
        </authorList>
    </citation>
    <scope>NUCLEOTIDE SEQUENCE [LARGE SCALE GENOMIC DNA]</scope>
    <source>
        <strain evidence="2 3">DLG3</strain>
    </source>
</reference>
<proteinExistence type="predicted"/>
<dbReference type="EMBL" id="AP021853">
    <property type="protein sequence ID" value="BBN99459.1"/>
    <property type="molecule type" value="Genomic_DNA"/>
</dbReference>
<protein>
    <submittedName>
        <fullName evidence="2">DUF1444 domain-containing protein</fullName>
    </submittedName>
    <submittedName>
        <fullName evidence="1">UPF0354 protein YtpQ</fullName>
    </submittedName>
</protein>
<accession>A0A410DAA7</accession>
<dbReference type="RefSeq" id="WP_028976372.1">
    <property type="nucleotide sequence ID" value="NZ_AP021853.1"/>
</dbReference>
<dbReference type="InterPro" id="IPR010838">
    <property type="entry name" value="DUF1444"/>
</dbReference>
<name>A0A410DAA7_9BACL</name>
<dbReference type="NCBIfam" id="NF010189">
    <property type="entry name" value="PRK13668.1"/>
    <property type="match status" value="1"/>
</dbReference>
<gene>
    <name evidence="1" type="primary">ytpQ</name>
    <name evidence="2" type="ORF">C0674_10650</name>
    <name evidence="1" type="ORF">St703_21640</name>
</gene>
<sequence length="272" mass="30993">MDRADLRKLVEQRLQSDETTIHFDDKSEQLRIELIKSGKGVTLSIPELLQHYHEKGEPALEQALVTIERGLKAMSVSPHLKGKEKRIFPVIRSASFPEKTKDGRRLIAKPHTAETKILYALDLGKACRLIDERFLEQEGIAEQMLMESAAFNLNALPVKMKKDVVRNNAFYFINTKDGYDASRILNRKLIEKMRSKAHGDLTVAVPHQDVLIFGDIVNPEGYDILAQMTMKFYTSGTIPITMMPFIFNEQGELEPIFIMANKRPKPGKTKKQ</sequence>
<dbReference type="Proteomes" id="UP000326951">
    <property type="component" value="Chromosome"/>
</dbReference>
<dbReference type="Proteomes" id="UP000285882">
    <property type="component" value="Chromosome"/>
</dbReference>
<evidence type="ECO:0000313" key="4">
    <source>
        <dbReference type="Proteomes" id="UP000326951"/>
    </source>
</evidence>
<dbReference type="STRING" id="1449983.GCA_000647835_00383"/>
<keyword evidence="3" id="KW-1185">Reference proteome</keyword>